<evidence type="ECO:0000256" key="4">
    <source>
        <dbReference type="SAM" id="MobiDB-lite"/>
    </source>
</evidence>
<dbReference type="SUPFAM" id="SSF47226">
    <property type="entry name" value="Histidine-containing phosphotransfer domain, HPT domain"/>
    <property type="match status" value="1"/>
</dbReference>
<dbReference type="CDD" id="cd00088">
    <property type="entry name" value="HPT"/>
    <property type="match status" value="1"/>
</dbReference>
<dbReference type="Gene3D" id="3.40.50.2300">
    <property type="match status" value="1"/>
</dbReference>
<dbReference type="PROSITE" id="PS50110">
    <property type="entry name" value="RESPONSE_REGULATORY"/>
    <property type="match status" value="1"/>
</dbReference>
<dbReference type="PROSITE" id="PS50894">
    <property type="entry name" value="HPT"/>
    <property type="match status" value="1"/>
</dbReference>
<dbReference type="InterPro" id="IPR008207">
    <property type="entry name" value="Sig_transdc_His_kin_Hpt_dom"/>
</dbReference>
<dbReference type="Pfam" id="PF01627">
    <property type="entry name" value="Hpt"/>
    <property type="match status" value="1"/>
</dbReference>
<dbReference type="PANTHER" id="PTHR43395:SF1">
    <property type="entry name" value="CHEMOTAXIS PROTEIN CHEA"/>
    <property type="match status" value="1"/>
</dbReference>
<evidence type="ECO:0000259" key="6">
    <source>
        <dbReference type="PROSITE" id="PS50894"/>
    </source>
</evidence>
<name>A0A518CJU2_9PLAN</name>
<feature type="coiled-coil region" evidence="3">
    <location>
        <begin position="23"/>
        <end position="50"/>
    </location>
</feature>
<dbReference type="SMART" id="SM00073">
    <property type="entry name" value="HPT"/>
    <property type="match status" value="1"/>
</dbReference>
<dbReference type="InterPro" id="IPR001789">
    <property type="entry name" value="Sig_transdc_resp-reg_receiver"/>
</dbReference>
<dbReference type="KEGG" id="plon:Pla110_12090"/>
<dbReference type="EC" id="2.7.13.3" evidence="7"/>
<dbReference type="PANTHER" id="PTHR43395">
    <property type="entry name" value="SENSOR HISTIDINE KINASE CHEA"/>
    <property type="match status" value="1"/>
</dbReference>
<dbReference type="SUPFAM" id="SSF52172">
    <property type="entry name" value="CheY-like"/>
    <property type="match status" value="1"/>
</dbReference>
<dbReference type="InterPro" id="IPR036641">
    <property type="entry name" value="HPT_dom_sf"/>
</dbReference>
<gene>
    <name evidence="7" type="primary">cheA_2</name>
    <name evidence="7" type="ORF">Pla110_12090</name>
</gene>
<dbReference type="SMART" id="SM00448">
    <property type="entry name" value="REC"/>
    <property type="match status" value="1"/>
</dbReference>
<evidence type="ECO:0000313" key="7">
    <source>
        <dbReference type="EMBL" id="QDU79499.1"/>
    </source>
</evidence>
<dbReference type="Proteomes" id="UP000317178">
    <property type="component" value="Chromosome"/>
</dbReference>
<keyword evidence="2" id="KW-0597">Phosphoprotein</keyword>
<proteinExistence type="predicted"/>
<dbReference type="GO" id="GO:0004673">
    <property type="term" value="F:protein histidine kinase activity"/>
    <property type="evidence" value="ECO:0007669"/>
    <property type="project" value="UniProtKB-EC"/>
</dbReference>
<protein>
    <submittedName>
        <fullName evidence="7">Chemotaxis protein CheA</fullName>
        <ecNumber evidence="7">2.7.13.3</ecNumber>
    </submittedName>
</protein>
<dbReference type="Pfam" id="PF00072">
    <property type="entry name" value="Response_reg"/>
    <property type="match status" value="1"/>
</dbReference>
<keyword evidence="7" id="KW-0808">Transferase</keyword>
<dbReference type="AlphaFoldDB" id="A0A518CJU2"/>
<feature type="domain" description="Response regulatory" evidence="5">
    <location>
        <begin position="194"/>
        <end position="309"/>
    </location>
</feature>
<dbReference type="EMBL" id="CP036281">
    <property type="protein sequence ID" value="QDU79499.1"/>
    <property type="molecule type" value="Genomic_DNA"/>
</dbReference>
<accession>A0A518CJU2</accession>
<feature type="modified residue" description="4-aspartylphosphate" evidence="2">
    <location>
        <position position="243"/>
    </location>
</feature>
<dbReference type="CDD" id="cd00156">
    <property type="entry name" value="REC"/>
    <property type="match status" value="1"/>
</dbReference>
<dbReference type="InterPro" id="IPR011006">
    <property type="entry name" value="CheY-like_superfamily"/>
</dbReference>
<feature type="domain" description="HPt" evidence="6">
    <location>
        <begin position="11"/>
        <end position="117"/>
    </location>
</feature>
<feature type="modified residue" description="Phosphohistidine" evidence="1">
    <location>
        <position position="60"/>
    </location>
</feature>
<dbReference type="Gene3D" id="1.20.120.160">
    <property type="entry name" value="HPT domain"/>
    <property type="match status" value="1"/>
</dbReference>
<sequence length="324" mass="35421">MSDLNFDQDIELENDPQLYEMFVENAMDLLDQIESDLLILEENGEKLDNAVVNKVFRSAHTIKGDSGFIGLNKIGKMAHAIENVLDALRDEQLTSSPAIIDILLKSFDKLREMCSEPMESEETNIEGFVARLHEIWGPDGQGVATAPAPEAAASVEPVATPTPTPSTPVPAAQPAVNATAMPKASDRRTPPDARILVIDDDPTIGRLVQFWLGKIGICCHCATTAEEALEMMGKQMYFIAICDINMEGGRTGIDLIPKLKKLNPVVQVIMLTGNANTENIVACIEQGAVDLLSKTNDWTSIIRPVTDALERSVRWSALVNKKIK</sequence>
<reference evidence="7 8" key="1">
    <citation type="submission" date="2019-02" db="EMBL/GenBank/DDBJ databases">
        <title>Deep-cultivation of Planctomycetes and their phenomic and genomic characterization uncovers novel biology.</title>
        <authorList>
            <person name="Wiegand S."/>
            <person name="Jogler M."/>
            <person name="Boedeker C."/>
            <person name="Pinto D."/>
            <person name="Vollmers J."/>
            <person name="Rivas-Marin E."/>
            <person name="Kohn T."/>
            <person name="Peeters S.H."/>
            <person name="Heuer A."/>
            <person name="Rast P."/>
            <person name="Oberbeckmann S."/>
            <person name="Bunk B."/>
            <person name="Jeske O."/>
            <person name="Meyerdierks A."/>
            <person name="Storesund J.E."/>
            <person name="Kallscheuer N."/>
            <person name="Luecker S."/>
            <person name="Lage O.M."/>
            <person name="Pohl T."/>
            <person name="Merkel B.J."/>
            <person name="Hornburger P."/>
            <person name="Mueller R.-W."/>
            <person name="Bruemmer F."/>
            <person name="Labrenz M."/>
            <person name="Spormann A.M."/>
            <person name="Op den Camp H."/>
            <person name="Overmann J."/>
            <person name="Amann R."/>
            <person name="Jetten M.S.M."/>
            <person name="Mascher T."/>
            <person name="Medema M.H."/>
            <person name="Devos D.P."/>
            <person name="Kaster A.-K."/>
            <person name="Ovreas L."/>
            <person name="Rohde M."/>
            <person name="Galperin M.Y."/>
            <person name="Jogler C."/>
        </authorList>
    </citation>
    <scope>NUCLEOTIDE SEQUENCE [LARGE SCALE GENOMIC DNA]</scope>
    <source>
        <strain evidence="7 8">Pla110</strain>
    </source>
</reference>
<evidence type="ECO:0000256" key="3">
    <source>
        <dbReference type="SAM" id="Coils"/>
    </source>
</evidence>
<feature type="compositionally biased region" description="Low complexity" evidence="4">
    <location>
        <begin position="143"/>
        <end position="159"/>
    </location>
</feature>
<evidence type="ECO:0000259" key="5">
    <source>
        <dbReference type="PROSITE" id="PS50110"/>
    </source>
</evidence>
<dbReference type="OrthoDB" id="9803176at2"/>
<dbReference type="GO" id="GO:0000160">
    <property type="term" value="P:phosphorelay signal transduction system"/>
    <property type="evidence" value="ECO:0007669"/>
    <property type="project" value="InterPro"/>
</dbReference>
<evidence type="ECO:0000313" key="8">
    <source>
        <dbReference type="Proteomes" id="UP000317178"/>
    </source>
</evidence>
<evidence type="ECO:0000256" key="1">
    <source>
        <dbReference type="PROSITE-ProRule" id="PRU00110"/>
    </source>
</evidence>
<feature type="region of interest" description="Disordered" evidence="4">
    <location>
        <begin position="141"/>
        <end position="172"/>
    </location>
</feature>
<evidence type="ECO:0000256" key="2">
    <source>
        <dbReference type="PROSITE-ProRule" id="PRU00169"/>
    </source>
</evidence>
<keyword evidence="8" id="KW-1185">Reference proteome</keyword>
<dbReference type="InterPro" id="IPR051315">
    <property type="entry name" value="Bact_Chemotaxis_CheA"/>
</dbReference>
<organism evidence="7 8">
    <name type="scientific">Polystyrenella longa</name>
    <dbReference type="NCBI Taxonomy" id="2528007"/>
    <lineage>
        <taxon>Bacteria</taxon>
        <taxon>Pseudomonadati</taxon>
        <taxon>Planctomycetota</taxon>
        <taxon>Planctomycetia</taxon>
        <taxon>Planctomycetales</taxon>
        <taxon>Planctomycetaceae</taxon>
        <taxon>Polystyrenella</taxon>
    </lineage>
</organism>
<keyword evidence="3" id="KW-0175">Coiled coil</keyword>